<evidence type="ECO:0000256" key="7">
    <source>
        <dbReference type="ARBA" id="ARBA00022592"/>
    </source>
</evidence>
<dbReference type="STRING" id="86416.Clopa_2433"/>
<keyword evidence="11 12" id="KW-0449">Lipoprotein</keyword>
<reference evidence="14 15" key="1">
    <citation type="submission" date="2012-01" db="EMBL/GenBank/DDBJ databases">
        <title>Complete sequence of chromosome of Clostridium pasteurianum BC1.</title>
        <authorList>
            <consortium name="US DOE Joint Genome Institute"/>
            <person name="Lucas S."/>
            <person name="Han J."/>
            <person name="Lapidus A."/>
            <person name="Cheng J.-F."/>
            <person name="Goodwin L."/>
            <person name="Pitluck S."/>
            <person name="Peters L."/>
            <person name="Mikhailova N."/>
            <person name="Teshima H."/>
            <person name="Detter J.C."/>
            <person name="Han C."/>
            <person name="Tapia R."/>
            <person name="Land M."/>
            <person name="Hauser L."/>
            <person name="Kyrpides N."/>
            <person name="Ivanova N."/>
            <person name="Pagani I."/>
            <person name="Dunn J."/>
            <person name="Taghavi S."/>
            <person name="Francis A."/>
            <person name="van der Lelie D."/>
            <person name="Woyke T."/>
        </authorList>
    </citation>
    <scope>NUCLEOTIDE SEQUENCE [LARGE SCALE GENOMIC DNA]</scope>
    <source>
        <strain evidence="14 15">BC1</strain>
    </source>
</reference>
<dbReference type="Pfam" id="PF12849">
    <property type="entry name" value="PBP_like_2"/>
    <property type="match status" value="1"/>
</dbReference>
<dbReference type="Gene3D" id="3.40.190.10">
    <property type="entry name" value="Periplasmic binding protein-like II"/>
    <property type="match status" value="2"/>
</dbReference>
<evidence type="ECO:0000256" key="12">
    <source>
        <dbReference type="RuleBase" id="RU367119"/>
    </source>
</evidence>
<evidence type="ECO:0000259" key="13">
    <source>
        <dbReference type="Pfam" id="PF12849"/>
    </source>
</evidence>
<dbReference type="HOGENOM" id="CLU_026228_5_0_9"/>
<dbReference type="KEGG" id="cpas:Clopa_2433"/>
<dbReference type="GO" id="GO:0005886">
    <property type="term" value="C:plasma membrane"/>
    <property type="evidence" value="ECO:0007669"/>
    <property type="project" value="UniProtKB-SubCell"/>
</dbReference>
<keyword evidence="8 12" id="KW-0732">Signal</keyword>
<dbReference type="PANTHER" id="PTHR30570:SF4">
    <property type="entry name" value="PHOSPHATE-BINDING PROTEIN PSTS 1"/>
    <property type="match status" value="1"/>
</dbReference>
<keyword evidence="7 12" id="KW-0592">Phosphate transport</keyword>
<dbReference type="GO" id="GO:0006817">
    <property type="term" value="P:phosphate ion transport"/>
    <property type="evidence" value="ECO:0007669"/>
    <property type="project" value="UniProtKB-UniRule"/>
</dbReference>
<dbReference type="EMBL" id="CP003261">
    <property type="protein sequence ID" value="AGK97296.1"/>
    <property type="molecule type" value="Genomic_DNA"/>
</dbReference>
<sequence length="301" mass="31071">MKSKKLKLVVTAIAITVVAGLFAGCGNSSSSSNNATGNSSNSSSSTQAVSGSITLSGSTALQPLAEKAVDGFKAKNPDATVNVQGGGSGTGLTQVSQGAVDIGNSDIFAEEKDANLAKGLVDHKVCVIGFAVVTSKDVDVTDLTKAQIQDIFTGKVTNWNQVGGKNLPINVVHRTSGSGTRATFTKTVLDGTKENDSVGTTQDSNGAVQTAMSKTSGSISYLALSYLTDAVKNDIKEVKVAGVDPTAANITSGKYPFWSYEHMYTKGEATGVAKAFIDYISSNKALIEKTGYIASSDMKVK</sequence>
<evidence type="ECO:0000256" key="2">
    <source>
        <dbReference type="ARBA" id="ARBA00004193"/>
    </source>
</evidence>
<keyword evidence="5 12" id="KW-0813">Transport</keyword>
<accession>R4K6G4</accession>
<dbReference type="InterPro" id="IPR050811">
    <property type="entry name" value="Phosphate_ABC_transporter"/>
</dbReference>
<dbReference type="Proteomes" id="UP000013523">
    <property type="component" value="Chromosome"/>
</dbReference>
<comment type="function">
    <text evidence="12">Involved in the system for phosphate transport across the cytoplasmic membrane.</text>
</comment>
<dbReference type="PANTHER" id="PTHR30570">
    <property type="entry name" value="PERIPLASMIC PHOSPHATE BINDING COMPONENT OF PHOSPHATE ABC TRANSPORTER"/>
    <property type="match status" value="1"/>
</dbReference>
<dbReference type="RefSeq" id="WP_015615600.1">
    <property type="nucleotide sequence ID" value="NC_021182.1"/>
</dbReference>
<feature type="signal peptide" evidence="12">
    <location>
        <begin position="1"/>
        <end position="23"/>
    </location>
</feature>
<name>R4K6G4_CLOPA</name>
<comment type="subunit">
    <text evidence="4 12">The complex is composed of two ATP-binding proteins (PstB), two transmembrane proteins (PstC and PstA) and a solute-binding protein (PstS).</text>
</comment>
<feature type="chain" id="PRO_5039756618" description="Phosphate-binding protein" evidence="12">
    <location>
        <begin position="24"/>
        <end position="301"/>
    </location>
</feature>
<dbReference type="OrthoDB" id="9790048at2"/>
<evidence type="ECO:0000256" key="3">
    <source>
        <dbReference type="ARBA" id="ARBA00008725"/>
    </source>
</evidence>
<evidence type="ECO:0000256" key="9">
    <source>
        <dbReference type="ARBA" id="ARBA00023136"/>
    </source>
</evidence>
<organism evidence="14 15">
    <name type="scientific">Clostridium pasteurianum BC1</name>
    <dbReference type="NCBI Taxonomy" id="86416"/>
    <lineage>
        <taxon>Bacteria</taxon>
        <taxon>Bacillati</taxon>
        <taxon>Bacillota</taxon>
        <taxon>Clostridia</taxon>
        <taxon>Eubacteriales</taxon>
        <taxon>Clostridiaceae</taxon>
        <taxon>Clostridium</taxon>
    </lineage>
</organism>
<keyword evidence="6 12" id="KW-1003">Cell membrane</keyword>
<evidence type="ECO:0000256" key="11">
    <source>
        <dbReference type="ARBA" id="ARBA00023288"/>
    </source>
</evidence>
<evidence type="ECO:0000256" key="10">
    <source>
        <dbReference type="ARBA" id="ARBA00023139"/>
    </source>
</evidence>
<dbReference type="CDD" id="cd13653">
    <property type="entry name" value="PBP2_phosphate_like_1"/>
    <property type="match status" value="1"/>
</dbReference>
<evidence type="ECO:0000313" key="15">
    <source>
        <dbReference type="Proteomes" id="UP000013523"/>
    </source>
</evidence>
<evidence type="ECO:0000256" key="6">
    <source>
        <dbReference type="ARBA" id="ARBA00022475"/>
    </source>
</evidence>
<evidence type="ECO:0000256" key="5">
    <source>
        <dbReference type="ARBA" id="ARBA00022448"/>
    </source>
</evidence>
<dbReference type="NCBIfam" id="TIGR02136">
    <property type="entry name" value="ptsS_2"/>
    <property type="match status" value="1"/>
</dbReference>
<comment type="similarity">
    <text evidence="3 12">Belongs to the PstS family.</text>
</comment>
<keyword evidence="9" id="KW-0472">Membrane</keyword>
<protein>
    <recommendedName>
        <fullName evidence="12">Phosphate-binding protein</fullName>
    </recommendedName>
</protein>
<evidence type="ECO:0000256" key="4">
    <source>
        <dbReference type="ARBA" id="ARBA00011529"/>
    </source>
</evidence>
<dbReference type="SUPFAM" id="SSF53850">
    <property type="entry name" value="Periplasmic binding protein-like II"/>
    <property type="match status" value="1"/>
</dbReference>
<feature type="domain" description="PBP" evidence="13">
    <location>
        <begin position="43"/>
        <end position="283"/>
    </location>
</feature>
<evidence type="ECO:0000256" key="1">
    <source>
        <dbReference type="ARBA" id="ARBA00002841"/>
    </source>
</evidence>
<dbReference type="InterPro" id="IPR024370">
    <property type="entry name" value="PBP_domain"/>
</dbReference>
<proteinExistence type="inferred from homology"/>
<evidence type="ECO:0000256" key="8">
    <source>
        <dbReference type="ARBA" id="ARBA00022729"/>
    </source>
</evidence>
<comment type="subcellular location">
    <subcellularLocation>
        <location evidence="2 12">Cell membrane</location>
        <topology evidence="2 12">Lipid-anchor</topology>
    </subcellularLocation>
</comment>
<dbReference type="AlphaFoldDB" id="R4K6G4"/>
<dbReference type="eggNOG" id="COG0226">
    <property type="taxonomic scope" value="Bacteria"/>
</dbReference>
<dbReference type="PROSITE" id="PS51257">
    <property type="entry name" value="PROKAR_LIPOPROTEIN"/>
    <property type="match status" value="1"/>
</dbReference>
<keyword evidence="15" id="KW-1185">Reference proteome</keyword>
<comment type="function">
    <text evidence="1">Part of the ABC transporter complex PstSACB involved in phosphate import.</text>
</comment>
<evidence type="ECO:0000313" key="14">
    <source>
        <dbReference type="EMBL" id="AGK97296.1"/>
    </source>
</evidence>
<dbReference type="GO" id="GO:0042301">
    <property type="term" value="F:phosphate ion binding"/>
    <property type="evidence" value="ECO:0007669"/>
    <property type="project" value="UniProtKB-UniRule"/>
</dbReference>
<dbReference type="InterPro" id="IPR011862">
    <property type="entry name" value="Phos-bd"/>
</dbReference>
<keyword evidence="10 12" id="KW-0564">Palmitate</keyword>
<dbReference type="PATRIC" id="fig|86416.3.peg.2415"/>
<gene>
    <name evidence="14" type="ORF">Clopa_2433</name>
</gene>